<organism evidence="2 3">
    <name type="scientific">Zea mays</name>
    <name type="common">Maize</name>
    <dbReference type="NCBI Taxonomy" id="4577"/>
    <lineage>
        <taxon>Eukaryota</taxon>
        <taxon>Viridiplantae</taxon>
        <taxon>Streptophyta</taxon>
        <taxon>Embryophyta</taxon>
        <taxon>Tracheophyta</taxon>
        <taxon>Spermatophyta</taxon>
        <taxon>Magnoliopsida</taxon>
        <taxon>Liliopsida</taxon>
        <taxon>Poales</taxon>
        <taxon>Poaceae</taxon>
        <taxon>PACMAD clade</taxon>
        <taxon>Panicoideae</taxon>
        <taxon>Andropogonodae</taxon>
        <taxon>Andropogoneae</taxon>
        <taxon>Tripsacinae</taxon>
        <taxon>Zea</taxon>
    </lineage>
</organism>
<proteinExistence type="predicted"/>
<protein>
    <submittedName>
        <fullName evidence="2">Uncharacterized protein</fullName>
    </submittedName>
</protein>
<feature type="region of interest" description="Disordered" evidence="1">
    <location>
        <begin position="537"/>
        <end position="559"/>
    </location>
</feature>
<evidence type="ECO:0000313" key="3">
    <source>
        <dbReference type="Proteomes" id="UP000007305"/>
    </source>
</evidence>
<dbReference type="EnsemblPlants" id="Zm00001eb337070_T001">
    <property type="protein sequence ID" value="Zm00001eb337070_P001"/>
    <property type="gene ID" value="Zm00001eb337070"/>
</dbReference>
<evidence type="ECO:0000313" key="2">
    <source>
        <dbReference type="EnsemblPlants" id="Zm00001eb337070_P001"/>
    </source>
</evidence>
<reference evidence="2" key="2">
    <citation type="submission" date="2019-07" db="EMBL/GenBank/DDBJ databases">
        <authorList>
            <person name="Seetharam A."/>
            <person name="Woodhouse M."/>
            <person name="Cannon E."/>
        </authorList>
    </citation>
    <scope>NUCLEOTIDE SEQUENCE [LARGE SCALE GENOMIC DNA]</scope>
    <source>
        <strain evidence="2">cv. B73</strain>
    </source>
</reference>
<name>A0A804QM34_MAIZE</name>
<feature type="compositionally biased region" description="Basic and acidic residues" evidence="1">
    <location>
        <begin position="470"/>
        <end position="482"/>
    </location>
</feature>
<feature type="region of interest" description="Disordered" evidence="1">
    <location>
        <begin position="363"/>
        <end position="396"/>
    </location>
</feature>
<reference evidence="2" key="3">
    <citation type="submission" date="2021-05" db="UniProtKB">
        <authorList>
            <consortium name="EnsemblPlants"/>
        </authorList>
    </citation>
    <scope>IDENTIFICATION</scope>
    <source>
        <strain evidence="2">cv. B73</strain>
    </source>
</reference>
<dbReference type="InParanoid" id="A0A804QM34"/>
<sequence length="559" mass="59969">MPASCCGLVGEKPMMHAMRRRARGLARRPGLVLAAGDLLRDERPEVHLRRAAFRRGGARLLPPHGGLGAHHLGGGEVEAPPQLVGLQHAVLVADGGPDAGADPLHQPRVGALVRPLRHAHDRDAARHALQRGVPPAVRDEAAHGRVRQHPHLVAPPHHHAALPLPVGQRRGAGAGALAAAVVLPQHPQERAAALGHPPRHLLDLPLAHHRQAPERDVHHGARRLRVQPVEVALAVLLEQVVVVASVLGAAGPCRRVVEEGDDGADGDHVHASLPQRRRRLGLHRVERVGEHAGLVLAAQRLDELAERVGDERVGVVLGGGDDERRQVADAERREAREPDARPRVAARRGDGPVDAVRGAEEVEVHGENGGRLDPVERGGHGAGARHVGHPRQQQRVHDERDGAAHAVEAVEDGPQRGGAHELDLLHVVRGVVRVAVEAVVVAVGVGHVPHPRGVAVALRARLLAREHLAERGHGRGDGDPRPRGAQQAPREVARRVDVALRREGHHQEVRLRLRLGRRPSDEILLHHHGRHCARVTEQQPYNRTPASGLSARQAAAAGS</sequence>
<evidence type="ECO:0000256" key="1">
    <source>
        <dbReference type="SAM" id="MobiDB-lite"/>
    </source>
</evidence>
<feature type="region of interest" description="Disordered" evidence="1">
    <location>
        <begin position="470"/>
        <end position="492"/>
    </location>
</feature>
<dbReference type="AlphaFoldDB" id="A0A804QM34"/>
<dbReference type="Proteomes" id="UP000007305">
    <property type="component" value="Chromosome 8"/>
</dbReference>
<feature type="region of interest" description="Disordered" evidence="1">
    <location>
        <begin position="324"/>
        <end position="351"/>
    </location>
</feature>
<accession>A0A804QM34</accession>
<reference evidence="3" key="1">
    <citation type="journal article" date="2009" name="Science">
        <title>The B73 maize genome: complexity, diversity, and dynamics.</title>
        <authorList>
            <person name="Schnable P.S."/>
            <person name="Ware D."/>
            <person name="Fulton R.S."/>
            <person name="Stein J.C."/>
            <person name="Wei F."/>
            <person name="Pasternak S."/>
            <person name="Liang C."/>
            <person name="Zhang J."/>
            <person name="Fulton L."/>
            <person name="Graves T.A."/>
            <person name="Minx P."/>
            <person name="Reily A.D."/>
            <person name="Courtney L."/>
            <person name="Kruchowski S.S."/>
            <person name="Tomlinson C."/>
            <person name="Strong C."/>
            <person name="Delehaunty K."/>
            <person name="Fronick C."/>
            <person name="Courtney B."/>
            <person name="Rock S.M."/>
            <person name="Belter E."/>
            <person name="Du F."/>
            <person name="Kim K."/>
            <person name="Abbott R.M."/>
            <person name="Cotton M."/>
            <person name="Levy A."/>
            <person name="Marchetto P."/>
            <person name="Ochoa K."/>
            <person name="Jackson S.M."/>
            <person name="Gillam B."/>
            <person name="Chen W."/>
            <person name="Yan L."/>
            <person name="Higginbotham J."/>
            <person name="Cardenas M."/>
            <person name="Waligorski J."/>
            <person name="Applebaum E."/>
            <person name="Phelps L."/>
            <person name="Falcone J."/>
            <person name="Kanchi K."/>
            <person name="Thane T."/>
            <person name="Scimone A."/>
            <person name="Thane N."/>
            <person name="Henke J."/>
            <person name="Wang T."/>
            <person name="Ruppert J."/>
            <person name="Shah N."/>
            <person name="Rotter K."/>
            <person name="Hodges J."/>
            <person name="Ingenthron E."/>
            <person name="Cordes M."/>
            <person name="Kohlberg S."/>
            <person name="Sgro J."/>
            <person name="Delgado B."/>
            <person name="Mead K."/>
            <person name="Chinwalla A."/>
            <person name="Leonard S."/>
            <person name="Crouse K."/>
            <person name="Collura K."/>
            <person name="Kudrna D."/>
            <person name="Currie J."/>
            <person name="He R."/>
            <person name="Angelova A."/>
            <person name="Rajasekar S."/>
            <person name="Mueller T."/>
            <person name="Lomeli R."/>
            <person name="Scara G."/>
            <person name="Ko A."/>
            <person name="Delaney K."/>
            <person name="Wissotski M."/>
            <person name="Lopez G."/>
            <person name="Campos D."/>
            <person name="Braidotti M."/>
            <person name="Ashley E."/>
            <person name="Golser W."/>
            <person name="Kim H."/>
            <person name="Lee S."/>
            <person name="Lin J."/>
            <person name="Dujmic Z."/>
            <person name="Kim W."/>
            <person name="Talag J."/>
            <person name="Zuccolo A."/>
            <person name="Fan C."/>
            <person name="Sebastian A."/>
            <person name="Kramer M."/>
            <person name="Spiegel L."/>
            <person name="Nascimento L."/>
            <person name="Zutavern T."/>
            <person name="Miller B."/>
            <person name="Ambroise C."/>
            <person name="Muller S."/>
            <person name="Spooner W."/>
            <person name="Narechania A."/>
            <person name="Ren L."/>
            <person name="Wei S."/>
            <person name="Kumari S."/>
            <person name="Faga B."/>
            <person name="Levy M.J."/>
            <person name="McMahan L."/>
            <person name="Van Buren P."/>
            <person name="Vaughn M.W."/>
            <person name="Ying K."/>
            <person name="Yeh C.-T."/>
            <person name="Emrich S.J."/>
            <person name="Jia Y."/>
            <person name="Kalyanaraman A."/>
            <person name="Hsia A.-P."/>
            <person name="Barbazuk W.B."/>
            <person name="Baucom R.S."/>
            <person name="Brutnell T.P."/>
            <person name="Carpita N.C."/>
            <person name="Chaparro C."/>
            <person name="Chia J.-M."/>
            <person name="Deragon J.-M."/>
            <person name="Estill J.C."/>
            <person name="Fu Y."/>
            <person name="Jeddeloh J.A."/>
            <person name="Han Y."/>
            <person name="Lee H."/>
            <person name="Li P."/>
            <person name="Lisch D.R."/>
            <person name="Liu S."/>
            <person name="Liu Z."/>
            <person name="Nagel D.H."/>
            <person name="McCann M.C."/>
            <person name="SanMiguel P."/>
            <person name="Myers A.M."/>
            <person name="Nettleton D."/>
            <person name="Nguyen J."/>
            <person name="Penning B.W."/>
            <person name="Ponnala L."/>
            <person name="Schneider K.L."/>
            <person name="Schwartz D.C."/>
            <person name="Sharma A."/>
            <person name="Soderlund C."/>
            <person name="Springer N.M."/>
            <person name="Sun Q."/>
            <person name="Wang H."/>
            <person name="Waterman M."/>
            <person name="Westerman R."/>
            <person name="Wolfgruber T.K."/>
            <person name="Yang L."/>
            <person name="Yu Y."/>
            <person name="Zhang L."/>
            <person name="Zhou S."/>
            <person name="Zhu Q."/>
            <person name="Bennetzen J.L."/>
            <person name="Dawe R.K."/>
            <person name="Jiang J."/>
            <person name="Jiang N."/>
            <person name="Presting G.G."/>
            <person name="Wessler S.R."/>
            <person name="Aluru S."/>
            <person name="Martienssen R.A."/>
            <person name="Clifton S.W."/>
            <person name="McCombie W.R."/>
            <person name="Wing R.A."/>
            <person name="Wilson R.K."/>
        </authorList>
    </citation>
    <scope>NUCLEOTIDE SEQUENCE [LARGE SCALE GENOMIC DNA]</scope>
    <source>
        <strain evidence="3">cv. B73</strain>
    </source>
</reference>
<keyword evidence="3" id="KW-1185">Reference proteome</keyword>
<feature type="compositionally biased region" description="Basic and acidic residues" evidence="1">
    <location>
        <begin position="363"/>
        <end position="379"/>
    </location>
</feature>
<dbReference type="Gramene" id="Zm00001eb337070_T001">
    <property type="protein sequence ID" value="Zm00001eb337070_P001"/>
    <property type="gene ID" value="Zm00001eb337070"/>
</dbReference>
<feature type="compositionally biased region" description="Low complexity" evidence="1">
    <location>
        <begin position="546"/>
        <end position="559"/>
    </location>
</feature>